<keyword evidence="1" id="KW-0472">Membrane</keyword>
<sequence length="60" mass="6617">MLSQLISLFILPFEYMTNSQGCLFVVLISISVSSPMVIAIVPVLLCIISLFLAQYKCMSS</sequence>
<accession>A0A0A9E6W0</accession>
<name>A0A0A9E6W0_ARUDO</name>
<evidence type="ECO:0000256" key="1">
    <source>
        <dbReference type="SAM" id="Phobius"/>
    </source>
</evidence>
<reference evidence="2" key="1">
    <citation type="submission" date="2014-09" db="EMBL/GenBank/DDBJ databases">
        <authorList>
            <person name="Magalhaes I.L.F."/>
            <person name="Oliveira U."/>
            <person name="Santos F.R."/>
            <person name="Vidigal T.H.D.A."/>
            <person name="Brescovit A.D."/>
            <person name="Santos A.J."/>
        </authorList>
    </citation>
    <scope>NUCLEOTIDE SEQUENCE</scope>
    <source>
        <tissue evidence="2">Shoot tissue taken approximately 20 cm above the soil surface</tissue>
    </source>
</reference>
<dbReference type="EMBL" id="GBRH01202069">
    <property type="protein sequence ID" value="JAD95826.1"/>
    <property type="molecule type" value="Transcribed_RNA"/>
</dbReference>
<dbReference type="AlphaFoldDB" id="A0A0A9E6W0"/>
<reference evidence="2" key="2">
    <citation type="journal article" date="2015" name="Data Brief">
        <title>Shoot transcriptome of the giant reed, Arundo donax.</title>
        <authorList>
            <person name="Barrero R.A."/>
            <person name="Guerrero F.D."/>
            <person name="Moolhuijzen P."/>
            <person name="Goolsby J.A."/>
            <person name="Tidwell J."/>
            <person name="Bellgard S.E."/>
            <person name="Bellgard M.I."/>
        </authorList>
    </citation>
    <scope>NUCLEOTIDE SEQUENCE</scope>
    <source>
        <tissue evidence="2">Shoot tissue taken approximately 20 cm above the soil surface</tissue>
    </source>
</reference>
<protein>
    <submittedName>
        <fullName evidence="2">Uncharacterized protein</fullName>
    </submittedName>
</protein>
<organism evidence="2">
    <name type="scientific">Arundo donax</name>
    <name type="common">Giant reed</name>
    <name type="synonym">Donax arundinaceus</name>
    <dbReference type="NCBI Taxonomy" id="35708"/>
    <lineage>
        <taxon>Eukaryota</taxon>
        <taxon>Viridiplantae</taxon>
        <taxon>Streptophyta</taxon>
        <taxon>Embryophyta</taxon>
        <taxon>Tracheophyta</taxon>
        <taxon>Spermatophyta</taxon>
        <taxon>Magnoliopsida</taxon>
        <taxon>Liliopsida</taxon>
        <taxon>Poales</taxon>
        <taxon>Poaceae</taxon>
        <taxon>PACMAD clade</taxon>
        <taxon>Arundinoideae</taxon>
        <taxon>Arundineae</taxon>
        <taxon>Arundo</taxon>
    </lineage>
</organism>
<evidence type="ECO:0000313" key="2">
    <source>
        <dbReference type="EMBL" id="JAD95826.1"/>
    </source>
</evidence>
<proteinExistence type="predicted"/>
<keyword evidence="1" id="KW-0812">Transmembrane</keyword>
<feature type="transmembrane region" description="Helical" evidence="1">
    <location>
        <begin position="23"/>
        <end position="53"/>
    </location>
</feature>
<keyword evidence="1" id="KW-1133">Transmembrane helix</keyword>